<sequence length="83" mass="8877">MSTGRGLKLRGCIQGFFGDRCSCSSRRTGRQPYQLVFKHKAGPPSAIMRCRFCDKLLVSSPAARISESAQAPSPIVPANAPGP</sequence>
<gene>
    <name evidence="1" type="ORF">WJX75_006343</name>
</gene>
<keyword evidence="2" id="KW-1185">Reference proteome</keyword>
<proteinExistence type="predicted"/>
<organism evidence="1 2">
    <name type="scientific">Coccomyxa subellipsoidea</name>
    <dbReference type="NCBI Taxonomy" id="248742"/>
    <lineage>
        <taxon>Eukaryota</taxon>
        <taxon>Viridiplantae</taxon>
        <taxon>Chlorophyta</taxon>
        <taxon>core chlorophytes</taxon>
        <taxon>Trebouxiophyceae</taxon>
        <taxon>Trebouxiophyceae incertae sedis</taxon>
        <taxon>Coccomyxaceae</taxon>
        <taxon>Coccomyxa</taxon>
    </lineage>
</organism>
<evidence type="ECO:0000313" key="2">
    <source>
        <dbReference type="Proteomes" id="UP001491310"/>
    </source>
</evidence>
<dbReference type="EMBL" id="JALJOT010000009">
    <property type="protein sequence ID" value="KAK9907578.1"/>
    <property type="molecule type" value="Genomic_DNA"/>
</dbReference>
<protein>
    <submittedName>
        <fullName evidence="1">Uncharacterized protein</fullName>
    </submittedName>
</protein>
<dbReference type="Proteomes" id="UP001491310">
    <property type="component" value="Unassembled WGS sequence"/>
</dbReference>
<reference evidence="1 2" key="1">
    <citation type="journal article" date="2024" name="Nat. Commun.">
        <title>Phylogenomics reveals the evolutionary origins of lichenization in chlorophyte algae.</title>
        <authorList>
            <person name="Puginier C."/>
            <person name="Libourel C."/>
            <person name="Otte J."/>
            <person name="Skaloud P."/>
            <person name="Haon M."/>
            <person name="Grisel S."/>
            <person name="Petersen M."/>
            <person name="Berrin J.G."/>
            <person name="Delaux P.M."/>
            <person name="Dal Grande F."/>
            <person name="Keller J."/>
        </authorList>
    </citation>
    <scope>NUCLEOTIDE SEQUENCE [LARGE SCALE GENOMIC DNA]</scope>
    <source>
        <strain evidence="1 2">SAG 216-7</strain>
    </source>
</reference>
<name>A0ABR2YLD0_9CHLO</name>
<comment type="caution">
    <text evidence="1">The sequence shown here is derived from an EMBL/GenBank/DDBJ whole genome shotgun (WGS) entry which is preliminary data.</text>
</comment>
<accession>A0ABR2YLD0</accession>
<evidence type="ECO:0000313" key="1">
    <source>
        <dbReference type="EMBL" id="KAK9907578.1"/>
    </source>
</evidence>